<comment type="similarity">
    <text evidence="1">Belongs to the glycerate kinase type-1 family.</text>
</comment>
<dbReference type="SUPFAM" id="SSF110738">
    <property type="entry name" value="Glycerate kinase I"/>
    <property type="match status" value="1"/>
</dbReference>
<evidence type="ECO:0000256" key="1">
    <source>
        <dbReference type="ARBA" id="ARBA00006284"/>
    </source>
</evidence>
<dbReference type="PANTHER" id="PTHR21599">
    <property type="entry name" value="GLYCERATE KINASE"/>
    <property type="match status" value="1"/>
</dbReference>
<keyword evidence="3 4" id="KW-0418">Kinase</keyword>
<evidence type="ECO:0000313" key="4">
    <source>
        <dbReference type="EMBL" id="CAI9970853.1"/>
    </source>
</evidence>
<evidence type="ECO:0000256" key="2">
    <source>
        <dbReference type="ARBA" id="ARBA00022679"/>
    </source>
</evidence>
<dbReference type="InterPro" id="IPR018197">
    <property type="entry name" value="Glycerate_kinase_RE-like"/>
</dbReference>
<dbReference type="Proteomes" id="UP001642409">
    <property type="component" value="Unassembled WGS sequence"/>
</dbReference>
<accession>A0AA86R9U8</accession>
<dbReference type="GO" id="GO:0008887">
    <property type="term" value="F:glycerate kinase activity"/>
    <property type="evidence" value="ECO:0007669"/>
    <property type="project" value="InterPro"/>
</dbReference>
<dbReference type="PIRSF" id="PIRSF006078">
    <property type="entry name" value="GlxK"/>
    <property type="match status" value="1"/>
</dbReference>
<dbReference type="NCBIfam" id="TIGR00045">
    <property type="entry name" value="glycerate kinase"/>
    <property type="match status" value="1"/>
</dbReference>
<sequence>MNQVNDVEFIQIKLADGGENTLEALCTKFAECDTFDPLFRPLKHIYGITDQNQIVIEMSRSVGLQLLTKSERNPLYTSSFGFGYALNQLLDKSSEFILTVGGSSTNDLGLGFLQALGARFLTADNQLIQNITPSIYKQISSIDLSPVYSKIQNKTFKVLSDVQNPLLGPTGCARIFSPQKGATPQTVDFLEQFGSFVLNQFKFLEQNSDGAAGGIMYVLRNVLGAEVISGAEFVLNAQNFVQKTKYANLLLTGEGKFDEQTGFGKAVQVVCKQFQGKKVGIFGQIEGKWEGLLDAAFSCQRGICTLDDAVKNSAANVAEVAKGVINLMRK</sequence>
<dbReference type="InterPro" id="IPR036129">
    <property type="entry name" value="Glycerate_kinase_sf"/>
</dbReference>
<organism evidence="4">
    <name type="scientific">Hexamita inflata</name>
    <dbReference type="NCBI Taxonomy" id="28002"/>
    <lineage>
        <taxon>Eukaryota</taxon>
        <taxon>Metamonada</taxon>
        <taxon>Diplomonadida</taxon>
        <taxon>Hexamitidae</taxon>
        <taxon>Hexamitinae</taxon>
        <taxon>Hexamita</taxon>
    </lineage>
</organism>
<gene>
    <name evidence="5" type="ORF">HINF_LOCUS35215</name>
    <name evidence="4" type="ORF">HINF_LOCUS58498</name>
</gene>
<dbReference type="EMBL" id="CAXDID020000127">
    <property type="protein sequence ID" value="CAL6033952.1"/>
    <property type="molecule type" value="Genomic_DNA"/>
</dbReference>
<dbReference type="Pfam" id="PF02595">
    <property type="entry name" value="Gly_kinase"/>
    <property type="match status" value="1"/>
</dbReference>
<reference evidence="5 6" key="2">
    <citation type="submission" date="2024-07" db="EMBL/GenBank/DDBJ databases">
        <authorList>
            <person name="Akdeniz Z."/>
        </authorList>
    </citation>
    <scope>NUCLEOTIDE SEQUENCE [LARGE SCALE GENOMIC DNA]</scope>
</reference>
<evidence type="ECO:0000313" key="5">
    <source>
        <dbReference type="EMBL" id="CAL6033952.1"/>
    </source>
</evidence>
<dbReference type="InterPro" id="IPR018193">
    <property type="entry name" value="Glyc_kinase_flavodox-like_fold"/>
</dbReference>
<dbReference type="GO" id="GO:0031388">
    <property type="term" value="P:organic acid phosphorylation"/>
    <property type="evidence" value="ECO:0007669"/>
    <property type="project" value="InterPro"/>
</dbReference>
<keyword evidence="2" id="KW-0808">Transferase</keyword>
<dbReference type="AlphaFoldDB" id="A0AA86R9U8"/>
<dbReference type="Gene3D" id="3.40.50.10350">
    <property type="entry name" value="Glycerate kinase, domain 1"/>
    <property type="match status" value="1"/>
</dbReference>
<dbReference type="PANTHER" id="PTHR21599:SF0">
    <property type="entry name" value="GLYCERATE KINASE"/>
    <property type="match status" value="1"/>
</dbReference>
<dbReference type="EMBL" id="CATOUU010001084">
    <property type="protein sequence ID" value="CAI9970853.1"/>
    <property type="molecule type" value="Genomic_DNA"/>
</dbReference>
<keyword evidence="6" id="KW-1185">Reference proteome</keyword>
<evidence type="ECO:0000256" key="3">
    <source>
        <dbReference type="ARBA" id="ARBA00022777"/>
    </source>
</evidence>
<comment type="caution">
    <text evidence="4">The sequence shown here is derived from an EMBL/GenBank/DDBJ whole genome shotgun (WGS) entry which is preliminary data.</text>
</comment>
<proteinExistence type="inferred from homology"/>
<dbReference type="Gene3D" id="3.90.1510.10">
    <property type="entry name" value="Glycerate kinase, domain 2"/>
    <property type="match status" value="1"/>
</dbReference>
<reference evidence="4" key="1">
    <citation type="submission" date="2023-06" db="EMBL/GenBank/DDBJ databases">
        <authorList>
            <person name="Kurt Z."/>
        </authorList>
    </citation>
    <scope>NUCLEOTIDE SEQUENCE</scope>
</reference>
<protein>
    <submittedName>
        <fullName evidence="4">Glycerate kinase</fullName>
    </submittedName>
    <submittedName>
        <fullName evidence="5">Glycerate_kinase</fullName>
    </submittedName>
</protein>
<evidence type="ECO:0000313" key="6">
    <source>
        <dbReference type="Proteomes" id="UP001642409"/>
    </source>
</evidence>
<name>A0AA86R9U8_9EUKA</name>
<dbReference type="InterPro" id="IPR004381">
    <property type="entry name" value="Glycerate_kinase"/>
</dbReference>